<comment type="caution">
    <text evidence="3">The sequence shown here is derived from an EMBL/GenBank/DDBJ whole genome shotgun (WGS) entry which is preliminary data.</text>
</comment>
<keyword evidence="4" id="KW-1185">Reference proteome</keyword>
<feature type="region of interest" description="Disordered" evidence="1">
    <location>
        <begin position="105"/>
        <end position="158"/>
    </location>
</feature>
<evidence type="ECO:0000313" key="4">
    <source>
        <dbReference type="Proteomes" id="UP001152523"/>
    </source>
</evidence>
<evidence type="ECO:0000313" key="3">
    <source>
        <dbReference type="EMBL" id="CAH9081287.1"/>
    </source>
</evidence>
<keyword evidence="2" id="KW-0732">Signal</keyword>
<gene>
    <name evidence="3" type="ORF">CEPIT_LOCUS7629</name>
</gene>
<reference evidence="3" key="1">
    <citation type="submission" date="2022-07" db="EMBL/GenBank/DDBJ databases">
        <authorList>
            <person name="Macas J."/>
            <person name="Novak P."/>
            <person name="Neumann P."/>
        </authorList>
    </citation>
    <scope>NUCLEOTIDE SEQUENCE</scope>
</reference>
<accession>A0AAV0CN24</accession>
<feature type="compositionally biased region" description="Basic and acidic residues" evidence="1">
    <location>
        <begin position="105"/>
        <end position="115"/>
    </location>
</feature>
<organism evidence="3 4">
    <name type="scientific">Cuscuta epithymum</name>
    <dbReference type="NCBI Taxonomy" id="186058"/>
    <lineage>
        <taxon>Eukaryota</taxon>
        <taxon>Viridiplantae</taxon>
        <taxon>Streptophyta</taxon>
        <taxon>Embryophyta</taxon>
        <taxon>Tracheophyta</taxon>
        <taxon>Spermatophyta</taxon>
        <taxon>Magnoliopsida</taxon>
        <taxon>eudicotyledons</taxon>
        <taxon>Gunneridae</taxon>
        <taxon>Pentapetalae</taxon>
        <taxon>asterids</taxon>
        <taxon>lamiids</taxon>
        <taxon>Solanales</taxon>
        <taxon>Convolvulaceae</taxon>
        <taxon>Cuscuteae</taxon>
        <taxon>Cuscuta</taxon>
        <taxon>Cuscuta subgen. Cuscuta</taxon>
    </lineage>
</organism>
<dbReference type="AlphaFoldDB" id="A0AAV0CN24"/>
<evidence type="ECO:0000256" key="2">
    <source>
        <dbReference type="SAM" id="SignalP"/>
    </source>
</evidence>
<evidence type="ECO:0000256" key="1">
    <source>
        <dbReference type="SAM" id="MobiDB-lite"/>
    </source>
</evidence>
<proteinExistence type="predicted"/>
<protein>
    <submittedName>
        <fullName evidence="3">Uncharacterized protein</fullName>
    </submittedName>
</protein>
<dbReference type="EMBL" id="CAMAPF010000036">
    <property type="protein sequence ID" value="CAH9081287.1"/>
    <property type="molecule type" value="Genomic_DNA"/>
</dbReference>
<feature type="chain" id="PRO_5043987149" evidence="2">
    <location>
        <begin position="26"/>
        <end position="158"/>
    </location>
</feature>
<sequence length="158" mass="17540">MPASLFINHFLISFFLLTILDNSHAFRSSFFFNNHVVWSSNVKNSPPPPGLPGATGVMNGHATFGHQEEVLAAAVGEDHHDEKKEDVVRVSNWYYQRKQLLEKKLPASITGDRKHNSSPPSPIAAPNRHDPIKPPSGSHKMIEDEGKTLQVEELATNP</sequence>
<dbReference type="Proteomes" id="UP001152523">
    <property type="component" value="Unassembled WGS sequence"/>
</dbReference>
<feature type="signal peptide" evidence="2">
    <location>
        <begin position="1"/>
        <end position="25"/>
    </location>
</feature>
<name>A0AAV0CN24_9ASTE</name>